<feature type="domain" description="LysM" evidence="3">
    <location>
        <begin position="362"/>
        <end position="406"/>
    </location>
</feature>
<dbReference type="SUPFAM" id="SSF54106">
    <property type="entry name" value="LysM domain"/>
    <property type="match status" value="1"/>
</dbReference>
<dbReference type="Pfam" id="PF01476">
    <property type="entry name" value="LysM"/>
    <property type="match status" value="1"/>
</dbReference>
<dbReference type="SMART" id="SM00257">
    <property type="entry name" value="LysM"/>
    <property type="match status" value="1"/>
</dbReference>
<dbReference type="OrthoDB" id="9805799at2"/>
<keyword evidence="5" id="KW-1185">Reference proteome</keyword>
<dbReference type="SUPFAM" id="SSF51261">
    <property type="entry name" value="Duplicated hybrid motif"/>
    <property type="match status" value="1"/>
</dbReference>
<feature type="domain" description="G5" evidence="2">
    <location>
        <begin position="412"/>
        <end position="493"/>
    </location>
</feature>
<dbReference type="Gene3D" id="3.10.350.10">
    <property type="entry name" value="LysM domain"/>
    <property type="match status" value="1"/>
</dbReference>
<evidence type="ECO:0000259" key="2">
    <source>
        <dbReference type="PROSITE" id="PS51109"/>
    </source>
</evidence>
<dbReference type="PANTHER" id="PTHR21666">
    <property type="entry name" value="PEPTIDASE-RELATED"/>
    <property type="match status" value="1"/>
</dbReference>
<keyword evidence="1" id="KW-0732">Signal</keyword>
<evidence type="ECO:0000313" key="5">
    <source>
        <dbReference type="Proteomes" id="UP000293142"/>
    </source>
</evidence>
<reference evidence="4 5" key="1">
    <citation type="submission" date="2019-02" db="EMBL/GenBank/DDBJ databases">
        <title>Paenibacillus sp. nov., isolated from surface-sterilized tissue of Thalictrum simplex L.</title>
        <authorList>
            <person name="Tuo L."/>
        </authorList>
    </citation>
    <scope>NUCLEOTIDE SEQUENCE [LARGE SCALE GENOMIC DNA]</scope>
    <source>
        <strain evidence="4 5">N2SHLJ1</strain>
    </source>
</reference>
<dbReference type="CDD" id="cd12797">
    <property type="entry name" value="M23_peptidase"/>
    <property type="match status" value="1"/>
</dbReference>
<dbReference type="InterPro" id="IPR011055">
    <property type="entry name" value="Dup_hybrid_motif"/>
</dbReference>
<proteinExistence type="predicted"/>
<dbReference type="PANTHER" id="PTHR21666:SF270">
    <property type="entry name" value="MUREIN HYDROLASE ACTIVATOR ENVC"/>
    <property type="match status" value="1"/>
</dbReference>
<dbReference type="EMBL" id="SIRE01000012">
    <property type="protein sequence ID" value="TBL77443.1"/>
    <property type="molecule type" value="Genomic_DNA"/>
</dbReference>
<evidence type="ECO:0000256" key="1">
    <source>
        <dbReference type="ARBA" id="ARBA00022729"/>
    </source>
</evidence>
<accession>A0A4V2J438</accession>
<dbReference type="InterPro" id="IPR018392">
    <property type="entry name" value="LysM"/>
</dbReference>
<dbReference type="Pfam" id="PF07501">
    <property type="entry name" value="G5"/>
    <property type="match status" value="1"/>
</dbReference>
<protein>
    <submittedName>
        <fullName evidence="4">LysM peptidoglycan-binding domain-containing protein</fullName>
    </submittedName>
</protein>
<dbReference type="GO" id="GO:0004222">
    <property type="term" value="F:metalloendopeptidase activity"/>
    <property type="evidence" value="ECO:0007669"/>
    <property type="project" value="TreeGrafter"/>
</dbReference>
<dbReference type="SMART" id="SM01208">
    <property type="entry name" value="G5"/>
    <property type="match status" value="1"/>
</dbReference>
<dbReference type="PROSITE" id="PS51782">
    <property type="entry name" value="LYSM"/>
    <property type="match status" value="1"/>
</dbReference>
<name>A0A4V2J438_9BACL</name>
<dbReference type="Proteomes" id="UP000293142">
    <property type="component" value="Unassembled WGS sequence"/>
</dbReference>
<dbReference type="InterPro" id="IPR036779">
    <property type="entry name" value="LysM_dom_sf"/>
</dbReference>
<dbReference type="InterPro" id="IPR011098">
    <property type="entry name" value="G5_dom"/>
</dbReference>
<dbReference type="RefSeq" id="WP_131014834.1">
    <property type="nucleotide sequence ID" value="NZ_SIRE01000012.1"/>
</dbReference>
<gene>
    <name evidence="4" type="ORF">EYB31_18410</name>
</gene>
<dbReference type="PROSITE" id="PS51109">
    <property type="entry name" value="G5"/>
    <property type="match status" value="1"/>
</dbReference>
<evidence type="ECO:0000259" key="3">
    <source>
        <dbReference type="PROSITE" id="PS51782"/>
    </source>
</evidence>
<evidence type="ECO:0000313" key="4">
    <source>
        <dbReference type="EMBL" id="TBL77443.1"/>
    </source>
</evidence>
<comment type="caution">
    <text evidence="4">The sequence shown here is derived from an EMBL/GenBank/DDBJ whole genome shotgun (WGS) entry which is preliminary data.</text>
</comment>
<dbReference type="InterPro" id="IPR050570">
    <property type="entry name" value="Cell_wall_metabolism_enzyme"/>
</dbReference>
<dbReference type="InterPro" id="IPR016047">
    <property type="entry name" value="M23ase_b-sheet_dom"/>
</dbReference>
<sequence>MTVFKGRGWLKAVPGKWKPWITQRLDSLTGKSENKPDTAEQLEHTDPAALHTEALAEQANQSAVEALAAHEPAAALAVTAVTETPDVQQLDAAAELSADEPSETELTTIQQASADVSDEETVQAVQAEVQEAADQAAAATALGVGQQPGIHISGFVKKHKWQFVQACAVIGLLTGATLWGHQYVDAHMDHVYHVQVNGVELGTVKDVKPIEQIKIDKKKEIEENSGKVELELDEPEIKYSSERIFMAKTNDAEVLQKVPQFFEAHPVGMQMKVDGKVIGVLKDQATANNVLQAIKDKTQKKEPGKVGILSASSGSTPPDEVELQSIEFVQKVELNKIELQSQDVADPQEIIKKLETGDIQPTKYTVEKGDCVSCIAKKFNISKQIIYQNNPWIVDDKIKVGQQLDLTVLEPTLAVKTVEKITESQEIQYETEYKTDDTLRAGTVQAVSPGKNGLKKVTIIVTKVNGITIEEKVDNEQVIQQPVKAVAKKGTKVIKGEGTGKFAWPVLGASISSTFGTRWGVLHKGIDLTSSNKTIMAADNGKVVYAGFKSDYGNHVIIDHMNGYQTLYAHMSQLNTSVGKIVEKGEKIGVMGSTGDATGVHLHFEVHKGGGLENPLKYLNR</sequence>
<organism evidence="4 5">
    <name type="scientific">Paenibacillus thalictri</name>
    <dbReference type="NCBI Taxonomy" id="2527873"/>
    <lineage>
        <taxon>Bacteria</taxon>
        <taxon>Bacillati</taxon>
        <taxon>Bacillota</taxon>
        <taxon>Bacilli</taxon>
        <taxon>Bacillales</taxon>
        <taxon>Paenibacillaceae</taxon>
        <taxon>Paenibacillus</taxon>
    </lineage>
</organism>
<dbReference type="CDD" id="cd00118">
    <property type="entry name" value="LysM"/>
    <property type="match status" value="1"/>
</dbReference>
<dbReference type="Gene3D" id="2.20.230.10">
    <property type="entry name" value="Resuscitation-promoting factor rpfb"/>
    <property type="match status" value="1"/>
</dbReference>
<dbReference type="Pfam" id="PF01551">
    <property type="entry name" value="Peptidase_M23"/>
    <property type="match status" value="1"/>
</dbReference>
<dbReference type="AlphaFoldDB" id="A0A4V2J438"/>
<dbReference type="Gene3D" id="2.70.70.10">
    <property type="entry name" value="Glucose Permease (Domain IIA)"/>
    <property type="match status" value="1"/>
</dbReference>